<dbReference type="PANTHER" id="PTHR33993">
    <property type="entry name" value="GLYOXALASE-RELATED"/>
    <property type="match status" value="1"/>
</dbReference>
<reference evidence="2 3" key="1">
    <citation type="submission" date="2019-04" db="EMBL/GenBank/DDBJ databases">
        <title>Natronospirillum operosus gen. nov., sp. nov., a haloalkaliphilic satellite isolated from decaying biomass of laboratory culture of cyanobacterium Geitlerinema sp. and proposal of Natronospirillaceae fam. nov. and Saccharospirillaceae fam. nov.</title>
        <authorList>
            <person name="Kevbrin V."/>
            <person name="Boltyanskaya Y."/>
            <person name="Koziaeva V."/>
            <person name="Grouzdev D.S."/>
            <person name="Park M."/>
            <person name="Cho J."/>
        </authorList>
    </citation>
    <scope>NUCLEOTIDE SEQUENCE [LARGE SCALE GENOMIC DNA]</scope>
    <source>
        <strain evidence="2 3">G-116</strain>
    </source>
</reference>
<feature type="domain" description="VOC" evidence="1">
    <location>
        <begin position="5"/>
        <end position="114"/>
    </location>
</feature>
<dbReference type="InterPro" id="IPR004360">
    <property type="entry name" value="Glyas_Fos-R_dOase_dom"/>
</dbReference>
<dbReference type="SUPFAM" id="SSF54593">
    <property type="entry name" value="Glyoxalase/Bleomycin resistance protein/Dihydroxybiphenyl dioxygenase"/>
    <property type="match status" value="1"/>
</dbReference>
<dbReference type="RefSeq" id="WP_135484959.1">
    <property type="nucleotide sequence ID" value="NZ_SRMF01000015.1"/>
</dbReference>
<evidence type="ECO:0000313" key="3">
    <source>
        <dbReference type="Proteomes" id="UP000297475"/>
    </source>
</evidence>
<dbReference type="Pfam" id="PF00903">
    <property type="entry name" value="Glyoxalase"/>
    <property type="match status" value="1"/>
</dbReference>
<dbReference type="OrthoDB" id="9792323at2"/>
<dbReference type="Gene3D" id="3.10.180.10">
    <property type="entry name" value="2,3-Dihydroxybiphenyl 1,2-Dioxygenase, domain 1"/>
    <property type="match status" value="1"/>
</dbReference>
<accession>A0A4Z0W209</accession>
<comment type="caution">
    <text evidence="2">The sequence shown here is derived from an EMBL/GenBank/DDBJ whole genome shotgun (WGS) entry which is preliminary data.</text>
</comment>
<protein>
    <submittedName>
        <fullName evidence="2">VOC family protein</fullName>
    </submittedName>
</protein>
<organism evidence="2 3">
    <name type="scientific">Natronospirillum operosum</name>
    <dbReference type="NCBI Taxonomy" id="2759953"/>
    <lineage>
        <taxon>Bacteria</taxon>
        <taxon>Pseudomonadati</taxon>
        <taxon>Pseudomonadota</taxon>
        <taxon>Gammaproteobacteria</taxon>
        <taxon>Oceanospirillales</taxon>
        <taxon>Natronospirillaceae</taxon>
        <taxon>Natronospirillum</taxon>
    </lineage>
</organism>
<proteinExistence type="predicted"/>
<dbReference type="AlphaFoldDB" id="A0A4Z0W209"/>
<sequence length="118" mass="12908">MSTVPFNMVTWYQIPADNSDRAWQFYGKVFGWSQEAAYADRKALGAINGEIAEREADLQSPRLVVRVADIEAVLAAVKDAGGEVIAAPVVIEEIDMAFATFRDTEGNVLNLVSLNRSS</sequence>
<keyword evidence="3" id="KW-1185">Reference proteome</keyword>
<dbReference type="InterPro" id="IPR052164">
    <property type="entry name" value="Anthracycline_SecMetBiosynth"/>
</dbReference>
<evidence type="ECO:0000313" key="2">
    <source>
        <dbReference type="EMBL" id="TGG90266.1"/>
    </source>
</evidence>
<dbReference type="Proteomes" id="UP000297475">
    <property type="component" value="Unassembled WGS sequence"/>
</dbReference>
<gene>
    <name evidence="2" type="ORF">E4656_19260</name>
</gene>
<evidence type="ECO:0000259" key="1">
    <source>
        <dbReference type="PROSITE" id="PS51819"/>
    </source>
</evidence>
<dbReference type="EMBL" id="SRMF01000015">
    <property type="protein sequence ID" value="TGG90266.1"/>
    <property type="molecule type" value="Genomic_DNA"/>
</dbReference>
<name>A0A4Z0W209_9GAMM</name>
<dbReference type="InterPro" id="IPR029068">
    <property type="entry name" value="Glyas_Bleomycin-R_OHBP_Dase"/>
</dbReference>
<dbReference type="PROSITE" id="PS51819">
    <property type="entry name" value="VOC"/>
    <property type="match status" value="1"/>
</dbReference>
<dbReference type="InterPro" id="IPR037523">
    <property type="entry name" value="VOC_core"/>
</dbReference>